<keyword evidence="2" id="KW-1185">Reference proteome</keyword>
<dbReference type="EMBL" id="JBBYAF010000001">
    <property type="protein sequence ID" value="MEL3970783.1"/>
    <property type="molecule type" value="Genomic_DNA"/>
</dbReference>
<organism evidence="1 2">
    <name type="scientific">Rossellomorea oryzaecorticis</name>
    <dbReference type="NCBI Taxonomy" id="1396505"/>
    <lineage>
        <taxon>Bacteria</taxon>
        <taxon>Bacillati</taxon>
        <taxon>Bacillota</taxon>
        <taxon>Bacilli</taxon>
        <taxon>Bacillales</taxon>
        <taxon>Bacillaceae</taxon>
        <taxon>Rossellomorea</taxon>
    </lineage>
</organism>
<dbReference type="PANTHER" id="PTHR21485">
    <property type="entry name" value="HAD SUPERFAMILY MEMBERS CMAS AND KDSC"/>
    <property type="match status" value="1"/>
</dbReference>
<keyword evidence="1" id="KW-0548">Nucleotidyltransferase</keyword>
<name>A0ABU9K453_9BACI</name>
<dbReference type="SUPFAM" id="SSF53448">
    <property type="entry name" value="Nucleotide-diphospho-sugar transferases"/>
    <property type="match status" value="1"/>
</dbReference>
<proteinExistence type="predicted"/>
<dbReference type="InterPro" id="IPR003329">
    <property type="entry name" value="Cytidylyl_trans"/>
</dbReference>
<dbReference type="InterPro" id="IPR029044">
    <property type="entry name" value="Nucleotide-diphossugar_trans"/>
</dbReference>
<evidence type="ECO:0000313" key="2">
    <source>
        <dbReference type="Proteomes" id="UP001389717"/>
    </source>
</evidence>
<dbReference type="Proteomes" id="UP001389717">
    <property type="component" value="Unassembled WGS sequence"/>
</dbReference>
<evidence type="ECO:0000313" key="1">
    <source>
        <dbReference type="EMBL" id="MEL3970783.1"/>
    </source>
</evidence>
<dbReference type="Gene3D" id="3.90.550.10">
    <property type="entry name" value="Spore Coat Polysaccharide Biosynthesis Protein SpsA, Chain A"/>
    <property type="match status" value="1"/>
</dbReference>
<accession>A0ABU9K453</accession>
<sequence>MKTKIVAFLPCRKGSQRVINKNTRTFAGINGGLTSIKINQLIKSKLIDKIIVSTDDKLVKEISEDLLQDSNKEYEILDRPAFLATSEATTDSVIEYVGEIIKEHCYVMWTHVTSPFIDEETYDRAIKEFFERKQFGFDSMMSVTELKKFIWNSNGPINYKPEEIKWPQTQNISPLFEVNSGFFLSEVSTYKELRNRIGTKPLLYPLDTVTSLDIDWEEDFNISQAIWNQKQKGEF</sequence>
<dbReference type="EC" id="2.7.7.-" evidence="1"/>
<keyword evidence="1" id="KW-0808">Transferase</keyword>
<dbReference type="RefSeq" id="WP_341979341.1">
    <property type="nucleotide sequence ID" value="NZ_JBBYAF010000001.1"/>
</dbReference>
<dbReference type="InterPro" id="IPR050793">
    <property type="entry name" value="CMP-NeuNAc_synthase"/>
</dbReference>
<dbReference type="PANTHER" id="PTHR21485:SF6">
    <property type="entry name" value="N-ACYLNEURAMINATE CYTIDYLYLTRANSFERASE-RELATED"/>
    <property type="match status" value="1"/>
</dbReference>
<protein>
    <submittedName>
        <fullName evidence="1">Acylneuraminate cytidylyltransferase family protein</fullName>
        <ecNumber evidence="1">2.7.7.-</ecNumber>
    </submittedName>
</protein>
<comment type="caution">
    <text evidence="1">The sequence shown here is derived from an EMBL/GenBank/DDBJ whole genome shotgun (WGS) entry which is preliminary data.</text>
</comment>
<reference evidence="1 2" key="1">
    <citation type="submission" date="2024-04" db="EMBL/GenBank/DDBJ databases">
        <title>Bacillus oryzaecorticis sp. nov., a moderately halophilic bacterium isolated from rice husks.</title>
        <authorList>
            <person name="Zhu H.-S."/>
        </authorList>
    </citation>
    <scope>NUCLEOTIDE SEQUENCE [LARGE SCALE GENOMIC DNA]</scope>
    <source>
        <strain evidence="1 2">ZC255</strain>
    </source>
</reference>
<dbReference type="GO" id="GO:0016779">
    <property type="term" value="F:nucleotidyltransferase activity"/>
    <property type="evidence" value="ECO:0007669"/>
    <property type="project" value="UniProtKB-KW"/>
</dbReference>
<dbReference type="Pfam" id="PF02348">
    <property type="entry name" value="CTP_transf_3"/>
    <property type="match status" value="1"/>
</dbReference>
<dbReference type="CDD" id="cd02513">
    <property type="entry name" value="CMP-NeuAc_Synthase"/>
    <property type="match status" value="1"/>
</dbReference>
<gene>
    <name evidence="1" type="ORF">AAEO50_00675</name>
</gene>